<evidence type="ECO:0000313" key="2">
    <source>
        <dbReference type="EMBL" id="KXL52618.1"/>
    </source>
</evidence>
<feature type="transmembrane region" description="Helical" evidence="1">
    <location>
        <begin position="23"/>
        <end position="45"/>
    </location>
</feature>
<name>A0A136WDM6_9FIRM</name>
<keyword evidence="3" id="KW-1185">Reference proteome</keyword>
<proteinExistence type="predicted"/>
<keyword evidence="1" id="KW-1133">Transmembrane helix</keyword>
<dbReference type="EMBL" id="LRVM01000006">
    <property type="protein sequence ID" value="KXL52618.1"/>
    <property type="molecule type" value="Genomic_DNA"/>
</dbReference>
<evidence type="ECO:0000313" key="3">
    <source>
        <dbReference type="Proteomes" id="UP000070539"/>
    </source>
</evidence>
<dbReference type="STRING" id="36847.CLNEO_20270"/>
<accession>A0A136WDM6</accession>
<dbReference type="RefSeq" id="WP_066088353.1">
    <property type="nucleotide sequence ID" value="NZ_LRVM01000006.1"/>
</dbReference>
<dbReference type="Proteomes" id="UP000070539">
    <property type="component" value="Unassembled WGS sequence"/>
</dbReference>
<comment type="caution">
    <text evidence="2">The sequence shown here is derived from an EMBL/GenBank/DDBJ whole genome shotgun (WGS) entry which is preliminary data.</text>
</comment>
<feature type="transmembrane region" description="Helical" evidence="1">
    <location>
        <begin position="65"/>
        <end position="86"/>
    </location>
</feature>
<gene>
    <name evidence="2" type="ORF">CLNEO_20270</name>
</gene>
<reference evidence="2 3" key="1">
    <citation type="submission" date="2016-01" db="EMBL/GenBank/DDBJ databases">
        <title>Genome sequence of Clostridium neopropionicum X4, DSM-3847.</title>
        <authorList>
            <person name="Poehlein A."/>
            <person name="Beck M.H."/>
            <person name="Bengelsdorf F.R."/>
            <person name="Daniel R."/>
            <person name="Duerre P."/>
        </authorList>
    </citation>
    <scope>NUCLEOTIDE SEQUENCE [LARGE SCALE GENOMIC DNA]</scope>
    <source>
        <strain evidence="2 3">DSM-3847</strain>
    </source>
</reference>
<keyword evidence="1" id="KW-0472">Membrane</keyword>
<dbReference type="AlphaFoldDB" id="A0A136WDM6"/>
<protein>
    <submittedName>
        <fullName evidence="2">Uncharacterized protein</fullName>
    </submittedName>
</protein>
<evidence type="ECO:0000256" key="1">
    <source>
        <dbReference type="SAM" id="Phobius"/>
    </source>
</evidence>
<keyword evidence="1" id="KW-0812">Transmembrane</keyword>
<sequence>MSKNGNIREMSKEDRGTILKKHIVIYELLITALQIAIIIFCFLAYKKVDAVYVEGLGLSLLDSSLGYVMCIFAFAVFTMCISLIRFSMLLVPWFRELWKDAWKDDSQKKNPLKAIQAIQIKANSLWLR</sequence>
<organism evidence="2 3">
    <name type="scientific">Anaerotignum neopropionicum</name>
    <dbReference type="NCBI Taxonomy" id="36847"/>
    <lineage>
        <taxon>Bacteria</taxon>
        <taxon>Bacillati</taxon>
        <taxon>Bacillota</taxon>
        <taxon>Clostridia</taxon>
        <taxon>Lachnospirales</taxon>
        <taxon>Anaerotignaceae</taxon>
        <taxon>Anaerotignum</taxon>
    </lineage>
</organism>